<keyword evidence="3" id="KW-1185">Reference proteome</keyword>
<proteinExistence type="predicted"/>
<keyword evidence="1" id="KW-1133">Transmembrane helix</keyword>
<protein>
    <submittedName>
        <fullName evidence="2">Uncharacterized protein</fullName>
    </submittedName>
</protein>
<organism evidence="2 3">
    <name type="scientific">Richelia sinica FACHB-800</name>
    <dbReference type="NCBI Taxonomy" id="1357546"/>
    <lineage>
        <taxon>Bacteria</taxon>
        <taxon>Bacillati</taxon>
        <taxon>Cyanobacteriota</taxon>
        <taxon>Cyanophyceae</taxon>
        <taxon>Nostocales</taxon>
        <taxon>Nostocaceae</taxon>
        <taxon>Richelia</taxon>
    </lineage>
</organism>
<dbReference type="KEGG" id="rsin:B6N60_01537"/>
<name>A0A975T5Y5_9NOST</name>
<sequence>MNKLQNSDLEFEELFAQISPEVAATFSSEQIDTIKWSFNYRRWTRHPIDWRISLPILGWRFYIIFLAGEERRSLQRLMSERSKYLLWTPGNILFMTGFLGSLIVFMINFCALIFPLFSNSPTLIYPTSIPWLESKIECENTGRYWYRDKCWDQEHSPNF</sequence>
<reference evidence="2" key="1">
    <citation type="submission" date="2017-04" db="EMBL/GenBank/DDBJ databases">
        <title>Genome deletions in a multicellular cyanobacterial endosymbiont for morphological adaptation in marine diatoms.</title>
        <authorList>
            <person name="Wang Y."/>
            <person name="Gao H."/>
            <person name="Li R."/>
            <person name="Xu X."/>
        </authorList>
    </citation>
    <scope>NUCLEOTIDE SEQUENCE</scope>
    <source>
        <strain evidence="2">FACHB 800</strain>
    </source>
</reference>
<evidence type="ECO:0000313" key="2">
    <source>
        <dbReference type="EMBL" id="QXE22851.1"/>
    </source>
</evidence>
<dbReference type="Proteomes" id="UP000683511">
    <property type="component" value="Chromosome"/>
</dbReference>
<dbReference type="AlphaFoldDB" id="A0A975T5Y5"/>
<keyword evidence="1" id="KW-0472">Membrane</keyword>
<gene>
    <name evidence="2" type="ORF">B6N60_01537</name>
</gene>
<feature type="transmembrane region" description="Helical" evidence="1">
    <location>
        <begin position="89"/>
        <end position="117"/>
    </location>
</feature>
<evidence type="ECO:0000313" key="3">
    <source>
        <dbReference type="Proteomes" id="UP000683511"/>
    </source>
</evidence>
<accession>A0A975T5Y5</accession>
<dbReference type="EMBL" id="CP021056">
    <property type="protein sequence ID" value="QXE22851.1"/>
    <property type="molecule type" value="Genomic_DNA"/>
</dbReference>
<evidence type="ECO:0000256" key="1">
    <source>
        <dbReference type="SAM" id="Phobius"/>
    </source>
</evidence>
<dbReference type="RefSeq" id="WP_190601631.1">
    <property type="nucleotide sequence ID" value="NZ_CP021056.1"/>
</dbReference>
<keyword evidence="1" id="KW-0812">Transmembrane</keyword>